<gene>
    <name evidence="2" type="ORF">N4T19_23060</name>
</gene>
<evidence type="ECO:0000313" key="2">
    <source>
        <dbReference type="EMBL" id="UXC18524.1"/>
    </source>
</evidence>
<keyword evidence="3" id="KW-1185">Reference proteome</keyword>
<evidence type="ECO:0000256" key="1">
    <source>
        <dbReference type="SAM" id="MobiDB-lite"/>
    </source>
</evidence>
<dbReference type="RefSeq" id="WP_260719090.1">
    <property type="nucleotide sequence ID" value="NZ_CP104377.1"/>
</dbReference>
<feature type="region of interest" description="Disordered" evidence="1">
    <location>
        <begin position="1"/>
        <end position="25"/>
    </location>
</feature>
<dbReference type="Proteomes" id="UP001058290">
    <property type="component" value="Chromosome"/>
</dbReference>
<dbReference type="EMBL" id="CP104377">
    <property type="protein sequence ID" value="UXC18524.1"/>
    <property type="molecule type" value="Genomic_DNA"/>
</dbReference>
<organism evidence="2 3">
    <name type="scientific">Comamonas squillarum</name>
    <dbReference type="NCBI Taxonomy" id="2977320"/>
    <lineage>
        <taxon>Bacteria</taxon>
        <taxon>Pseudomonadati</taxon>
        <taxon>Pseudomonadota</taxon>
        <taxon>Betaproteobacteria</taxon>
        <taxon>Burkholderiales</taxon>
        <taxon>Comamonadaceae</taxon>
        <taxon>Comamonas</taxon>
    </lineage>
</organism>
<protein>
    <submittedName>
        <fullName evidence="2">Uncharacterized protein</fullName>
    </submittedName>
</protein>
<name>A0ABY6A1E0_9BURK</name>
<accession>A0ABY6A1E0</accession>
<proteinExistence type="predicted"/>
<evidence type="ECO:0000313" key="3">
    <source>
        <dbReference type="Proteomes" id="UP001058290"/>
    </source>
</evidence>
<reference evidence="2" key="1">
    <citation type="submission" date="2022-09" db="EMBL/GenBank/DDBJ databases">
        <title>Bacterial diversity in gut of crayfish and pufferfish.</title>
        <authorList>
            <person name="Huang Y."/>
        </authorList>
    </citation>
    <scope>NUCLEOTIDE SEQUENCE</scope>
    <source>
        <strain evidence="2">PR12</strain>
    </source>
</reference>
<sequence>MNAVLEKPPVKARGRKAAPAPPASAPTRLASAAATLFAEVGDFLAQASATDEPHGFSGDSDRLLSIGAMIALDAAKGKYSNTNAENTAYDVAACINAARLVPDDTESVERTINIHCASERLAAITGSAIHQIIFTDVPRPTRDPAPAPSAEAAISHKRFTEEQLKELYWRAYVFMDCASSVLFHYAEHADDSAVFAMRDLLDVYLKEAKRRFDDEKLGDLVSGDMPDLSCDLDRAIALIGSYATNTDDGVLHGVEHLLSSAKRIADGDEGVLG</sequence>